<reference evidence="6" key="1">
    <citation type="journal article" date="2016" name="Nat. Genet.">
        <title>A high-quality carrot genome assembly provides new insights into carotenoid accumulation and asterid genome evolution.</title>
        <authorList>
            <person name="Iorizzo M."/>
            <person name="Ellison S."/>
            <person name="Senalik D."/>
            <person name="Zeng P."/>
            <person name="Satapoomin P."/>
            <person name="Huang J."/>
            <person name="Bowman M."/>
            <person name="Iovene M."/>
            <person name="Sanseverino W."/>
            <person name="Cavagnaro P."/>
            <person name="Yildiz M."/>
            <person name="Macko-Podgorni A."/>
            <person name="Moranska E."/>
            <person name="Grzebelus E."/>
            <person name="Grzebelus D."/>
            <person name="Ashrafi H."/>
            <person name="Zheng Z."/>
            <person name="Cheng S."/>
            <person name="Spooner D."/>
            <person name="Van Deynze A."/>
            <person name="Simon P."/>
        </authorList>
    </citation>
    <scope>NUCLEOTIDE SEQUENCE [LARGE SCALE GENOMIC DNA]</scope>
    <source>
        <tissue evidence="6">Leaf</tissue>
    </source>
</reference>
<feature type="compositionally biased region" description="Basic residues" evidence="4">
    <location>
        <begin position="22"/>
        <end position="36"/>
    </location>
</feature>
<evidence type="ECO:0000256" key="1">
    <source>
        <dbReference type="ARBA" id="ARBA00023015"/>
    </source>
</evidence>
<sequence length="174" mass="18799">MNTSGNSSSLLRDLSQGSSKKGPSKPRGRPRGSKNRPKQEPKRENMAIKPVTLEVPAGVDIINWVANFAKSNQVCITVTAGFGVVSLAVFANVLSQTPHKEYKEYLSVDNFSGTYVFSPLAQTTQSFFNAALSRVNGQLIGGEAFRMVTMGKVVLSAYVSKNSHVFAAEAAEFH</sequence>
<dbReference type="Pfam" id="PF03479">
    <property type="entry name" value="PCC"/>
    <property type="match status" value="1"/>
</dbReference>
<dbReference type="KEGG" id="dcr:108207571"/>
<dbReference type="InterPro" id="IPR014476">
    <property type="entry name" value="AHL15-29"/>
</dbReference>
<proteinExistence type="predicted"/>
<dbReference type="GO" id="GO:0005634">
    <property type="term" value="C:nucleus"/>
    <property type="evidence" value="ECO:0007669"/>
    <property type="project" value="TreeGrafter"/>
</dbReference>
<feature type="domain" description="PPC" evidence="5">
    <location>
        <begin position="43"/>
        <end position="174"/>
    </location>
</feature>
<protein>
    <recommendedName>
        <fullName evidence="5">PPC domain-containing protein</fullName>
    </recommendedName>
</protein>
<dbReference type="STRING" id="79200.A0A166DQ41"/>
<evidence type="ECO:0000259" key="5">
    <source>
        <dbReference type="PROSITE" id="PS51742"/>
    </source>
</evidence>
<dbReference type="GO" id="GO:0003680">
    <property type="term" value="F:minor groove of adenine-thymine-rich DNA binding"/>
    <property type="evidence" value="ECO:0007669"/>
    <property type="project" value="InterPro"/>
</dbReference>
<comment type="caution">
    <text evidence="6">The sequence shown here is derived from an EMBL/GenBank/DDBJ whole genome shotgun (WGS) entry which is preliminary data.</text>
</comment>
<keyword evidence="3" id="KW-0804">Transcription</keyword>
<dbReference type="AlphaFoldDB" id="A0A166DQ41"/>
<dbReference type="SUPFAM" id="SSF117856">
    <property type="entry name" value="AF0104/ALDC/Ptd012-like"/>
    <property type="match status" value="1"/>
</dbReference>
<keyword evidence="2" id="KW-0238">DNA-binding</keyword>
<dbReference type="PANTHER" id="PTHR31100:SF63">
    <property type="entry name" value="AT-HOOK MOTIF NUCLEAR-LOCALIZED PROTEIN"/>
    <property type="match status" value="1"/>
</dbReference>
<name>A0A166DQ41_DAUCS</name>
<accession>A0A166DQ41</accession>
<organism evidence="6">
    <name type="scientific">Daucus carota subsp. sativus</name>
    <name type="common">Carrot</name>
    <dbReference type="NCBI Taxonomy" id="79200"/>
    <lineage>
        <taxon>Eukaryota</taxon>
        <taxon>Viridiplantae</taxon>
        <taxon>Streptophyta</taxon>
        <taxon>Embryophyta</taxon>
        <taxon>Tracheophyta</taxon>
        <taxon>Spermatophyta</taxon>
        <taxon>Magnoliopsida</taxon>
        <taxon>eudicotyledons</taxon>
        <taxon>Gunneridae</taxon>
        <taxon>Pentapetalae</taxon>
        <taxon>asterids</taxon>
        <taxon>campanulids</taxon>
        <taxon>Apiales</taxon>
        <taxon>Apiaceae</taxon>
        <taxon>Apioideae</taxon>
        <taxon>Scandiceae</taxon>
        <taxon>Daucinae</taxon>
        <taxon>Daucus</taxon>
        <taxon>Daucus sect. Daucus</taxon>
    </lineage>
</organism>
<dbReference type="PROSITE" id="PS51742">
    <property type="entry name" value="PPC"/>
    <property type="match status" value="1"/>
</dbReference>
<feature type="region of interest" description="Disordered" evidence="4">
    <location>
        <begin position="1"/>
        <end position="48"/>
    </location>
</feature>
<evidence type="ECO:0000256" key="3">
    <source>
        <dbReference type="ARBA" id="ARBA00023163"/>
    </source>
</evidence>
<dbReference type="InterPro" id="IPR005175">
    <property type="entry name" value="PPC_dom"/>
</dbReference>
<dbReference type="Gramene" id="KZN05528">
    <property type="protein sequence ID" value="KZN05528"/>
    <property type="gene ID" value="DCAR_006365"/>
</dbReference>
<evidence type="ECO:0000256" key="2">
    <source>
        <dbReference type="ARBA" id="ARBA00023125"/>
    </source>
</evidence>
<dbReference type="PANTHER" id="PTHR31100">
    <property type="entry name" value="AT-HOOK MOTIF NUCLEAR-LOCALIZED PROTEIN 15"/>
    <property type="match status" value="1"/>
</dbReference>
<feature type="compositionally biased region" description="Polar residues" evidence="4">
    <location>
        <begin position="1"/>
        <end position="10"/>
    </location>
</feature>
<dbReference type="GO" id="GO:0003700">
    <property type="term" value="F:DNA-binding transcription factor activity"/>
    <property type="evidence" value="ECO:0007669"/>
    <property type="project" value="TreeGrafter"/>
</dbReference>
<evidence type="ECO:0000256" key="4">
    <source>
        <dbReference type="SAM" id="MobiDB-lite"/>
    </source>
</evidence>
<keyword evidence="1" id="KW-0805">Transcription regulation</keyword>
<evidence type="ECO:0000313" key="6">
    <source>
        <dbReference type="EMBL" id="KZN05528.1"/>
    </source>
</evidence>
<dbReference type="EMBL" id="LNRQ01000002">
    <property type="protein sequence ID" value="KZN05528.1"/>
    <property type="molecule type" value="Genomic_DNA"/>
</dbReference>
<feature type="compositionally biased region" description="Basic and acidic residues" evidence="4">
    <location>
        <begin position="37"/>
        <end position="46"/>
    </location>
</feature>
<gene>
    <name evidence="6" type="ORF">DCAR_006365</name>
</gene>